<dbReference type="Gene3D" id="3.40.630.30">
    <property type="match status" value="1"/>
</dbReference>
<protein>
    <submittedName>
        <fullName evidence="4">Ribosomal-protein-alanine acetyltransferase</fullName>
    </submittedName>
</protein>
<keyword evidence="5" id="KW-1185">Reference proteome</keyword>
<name>A0A0R2LEA4_9LACO</name>
<dbReference type="InterPro" id="IPR016181">
    <property type="entry name" value="Acyl_CoA_acyltransferase"/>
</dbReference>
<dbReference type="InterPro" id="IPR050832">
    <property type="entry name" value="Bact_Acetyltransf"/>
</dbReference>
<dbReference type="PROSITE" id="PS51186">
    <property type="entry name" value="GNAT"/>
    <property type="match status" value="1"/>
</dbReference>
<keyword evidence="1 4" id="KW-0808">Transferase</keyword>
<dbReference type="CDD" id="cd04301">
    <property type="entry name" value="NAT_SF"/>
    <property type="match status" value="1"/>
</dbReference>
<accession>A0A0R2LEA4</accession>
<dbReference type="RefSeq" id="WP_017868629.1">
    <property type="nucleotide sequence ID" value="NZ_BJYB01000009.1"/>
</dbReference>
<feature type="domain" description="N-acetyltransferase" evidence="3">
    <location>
        <begin position="40"/>
        <end position="186"/>
    </location>
</feature>
<dbReference type="Proteomes" id="UP000051886">
    <property type="component" value="Unassembled WGS sequence"/>
</dbReference>
<dbReference type="GO" id="GO:0016747">
    <property type="term" value="F:acyltransferase activity, transferring groups other than amino-acyl groups"/>
    <property type="evidence" value="ECO:0007669"/>
    <property type="project" value="InterPro"/>
</dbReference>
<dbReference type="PANTHER" id="PTHR43877:SF1">
    <property type="entry name" value="ACETYLTRANSFERASE"/>
    <property type="match status" value="1"/>
</dbReference>
<dbReference type="AlphaFoldDB" id="A0A0R2LEA4"/>
<evidence type="ECO:0000259" key="3">
    <source>
        <dbReference type="PROSITE" id="PS51186"/>
    </source>
</evidence>
<dbReference type="InterPro" id="IPR000182">
    <property type="entry name" value="GNAT_dom"/>
</dbReference>
<dbReference type="PANTHER" id="PTHR43877">
    <property type="entry name" value="AMINOALKYLPHOSPHONATE N-ACETYLTRANSFERASE-RELATED-RELATED"/>
    <property type="match status" value="1"/>
</dbReference>
<organism evidence="4 5">
    <name type="scientific">Ligilactobacillus pobuzihii</name>
    <dbReference type="NCBI Taxonomy" id="449659"/>
    <lineage>
        <taxon>Bacteria</taxon>
        <taxon>Bacillati</taxon>
        <taxon>Bacillota</taxon>
        <taxon>Bacilli</taxon>
        <taxon>Lactobacillales</taxon>
        <taxon>Lactobacillaceae</taxon>
        <taxon>Ligilactobacillus</taxon>
    </lineage>
</organism>
<dbReference type="PATRIC" id="fig|449659.4.peg.589"/>
<sequence>MDLTLKNIKDELTNKIKMTFQDKNLDFKNKDVSINGQDYFLCRNVVSTIPEMVAVEERSQPEEDVWNNKTFHLRMRDQKKSLYFGLRKNDRLIAFIGCRVNASMTRMRVMRLSVLPRYGNQDVGTYLVMSLLNKAQQAGIRSVFVQVRNDQIKLGEFYREIGFKKVETQKSSQSESEMKEFQFLVNENKDKIINE</sequence>
<gene>
    <name evidence="4" type="ORF">IV66_GL000584</name>
</gene>
<evidence type="ECO:0000313" key="5">
    <source>
        <dbReference type="Proteomes" id="UP000051886"/>
    </source>
</evidence>
<evidence type="ECO:0000313" key="4">
    <source>
        <dbReference type="EMBL" id="KRN97450.1"/>
    </source>
</evidence>
<proteinExistence type="predicted"/>
<dbReference type="SUPFAM" id="SSF55729">
    <property type="entry name" value="Acyl-CoA N-acyltransferases (Nat)"/>
    <property type="match status" value="1"/>
</dbReference>
<dbReference type="EMBL" id="JQCN01000061">
    <property type="protein sequence ID" value="KRN97450.1"/>
    <property type="molecule type" value="Genomic_DNA"/>
</dbReference>
<comment type="caution">
    <text evidence="4">The sequence shown here is derived from an EMBL/GenBank/DDBJ whole genome shotgun (WGS) entry which is preliminary data.</text>
</comment>
<keyword evidence="2" id="KW-0012">Acyltransferase</keyword>
<reference evidence="4 5" key="1">
    <citation type="journal article" date="2015" name="Genome Announc.">
        <title>Expanding the biotechnology potential of lactobacilli through comparative genomics of 213 strains and associated genera.</title>
        <authorList>
            <person name="Sun Z."/>
            <person name="Harris H.M."/>
            <person name="McCann A."/>
            <person name="Guo C."/>
            <person name="Argimon S."/>
            <person name="Zhang W."/>
            <person name="Yang X."/>
            <person name="Jeffery I.B."/>
            <person name="Cooney J.C."/>
            <person name="Kagawa T.F."/>
            <person name="Liu W."/>
            <person name="Song Y."/>
            <person name="Salvetti E."/>
            <person name="Wrobel A."/>
            <person name="Rasinkangas P."/>
            <person name="Parkhill J."/>
            <person name="Rea M.C."/>
            <person name="O'Sullivan O."/>
            <person name="Ritari J."/>
            <person name="Douillard F.P."/>
            <person name="Paul Ross R."/>
            <person name="Yang R."/>
            <person name="Briner A.E."/>
            <person name="Felis G.E."/>
            <person name="de Vos W.M."/>
            <person name="Barrangou R."/>
            <person name="Klaenhammer T.R."/>
            <person name="Caufield P.W."/>
            <person name="Cui Y."/>
            <person name="Zhang H."/>
            <person name="O'Toole P.W."/>
        </authorList>
    </citation>
    <scope>NUCLEOTIDE SEQUENCE [LARGE SCALE GENOMIC DNA]</scope>
    <source>
        <strain evidence="4 5">NBRC 103219</strain>
    </source>
</reference>
<dbReference type="STRING" id="449659.IV66_GL000584"/>
<evidence type="ECO:0000256" key="2">
    <source>
        <dbReference type="ARBA" id="ARBA00023315"/>
    </source>
</evidence>
<dbReference type="Pfam" id="PF00583">
    <property type="entry name" value="Acetyltransf_1"/>
    <property type="match status" value="1"/>
</dbReference>
<evidence type="ECO:0000256" key="1">
    <source>
        <dbReference type="ARBA" id="ARBA00022679"/>
    </source>
</evidence>